<dbReference type="STRING" id="763665.A0A2G5BKL7"/>
<dbReference type="PANTHER" id="PTHR12970:SF1">
    <property type="entry name" value="PROTEASOME ASSEMBLY CHAPERONE 2"/>
    <property type="match status" value="1"/>
</dbReference>
<evidence type="ECO:0000313" key="6">
    <source>
        <dbReference type="Proteomes" id="UP000242474"/>
    </source>
</evidence>
<dbReference type="SUPFAM" id="SSF159659">
    <property type="entry name" value="Cgl1923-like"/>
    <property type="match status" value="1"/>
</dbReference>
<protein>
    <recommendedName>
        <fullName evidence="1 4">Proteasome assembly chaperone 2</fullName>
    </recommendedName>
</protein>
<gene>
    <name evidence="5" type="ORF">COEREDRAFT_78895</name>
</gene>
<evidence type="ECO:0000313" key="5">
    <source>
        <dbReference type="EMBL" id="PIA19564.1"/>
    </source>
</evidence>
<name>A0A2G5BKL7_COERN</name>
<keyword evidence="6" id="KW-1185">Reference proteome</keyword>
<dbReference type="AlphaFoldDB" id="A0A2G5BKL7"/>
<dbReference type="Pfam" id="PF09754">
    <property type="entry name" value="PAC2"/>
    <property type="match status" value="1"/>
</dbReference>
<evidence type="ECO:0000256" key="2">
    <source>
        <dbReference type="ARBA" id="ARBA00023186"/>
    </source>
</evidence>
<proteinExistence type="inferred from homology"/>
<dbReference type="InterPro" id="IPR016562">
    <property type="entry name" value="Proteasome_assmbl_chp_2_euk"/>
</dbReference>
<dbReference type="InterPro" id="IPR038389">
    <property type="entry name" value="PSMG2_sf"/>
</dbReference>
<dbReference type="PANTHER" id="PTHR12970">
    <property type="entry name" value="PROTEASOME ASSEMBLY CHAPERONE 2"/>
    <property type="match status" value="1"/>
</dbReference>
<evidence type="ECO:0000256" key="4">
    <source>
        <dbReference type="PIRNR" id="PIRNR010044"/>
    </source>
</evidence>
<comment type="similarity">
    <text evidence="3 4">Belongs to the PSMG2 family.</text>
</comment>
<dbReference type="GO" id="GO:0005829">
    <property type="term" value="C:cytosol"/>
    <property type="evidence" value="ECO:0007669"/>
    <property type="project" value="TreeGrafter"/>
</dbReference>
<accession>A0A2G5BKL7</accession>
<sequence>MFVGSSDTVATKGSTLVLPSVSIGNVPQLAVDLLINTLKASRIGILDSPSLIPISGPSGFDHLPTQRSVPVEVYQSADTQWTIIQQRSPPLPKHHRIFAQEMLDFIKQGEFSKVVLLTSSDAALRADALIDGPQIRSLAINWQDDLLASRLQALSLGPLGPSAGVSTSRTTAQLPLNQLHASGIAKHLLRLCQTTKIPVLALVALANEGDNVPDAINLANATNALLELAPDAKQWSPPKSWEWLMAPGMAPNELF</sequence>
<dbReference type="OrthoDB" id="10260712at2759"/>
<comment type="function">
    <text evidence="4">Involved in 20S proteasome assembly.</text>
</comment>
<organism evidence="5 6">
    <name type="scientific">Coemansia reversa (strain ATCC 12441 / NRRL 1564)</name>
    <dbReference type="NCBI Taxonomy" id="763665"/>
    <lineage>
        <taxon>Eukaryota</taxon>
        <taxon>Fungi</taxon>
        <taxon>Fungi incertae sedis</taxon>
        <taxon>Zoopagomycota</taxon>
        <taxon>Kickxellomycotina</taxon>
        <taxon>Kickxellomycetes</taxon>
        <taxon>Kickxellales</taxon>
        <taxon>Kickxellaceae</taxon>
        <taxon>Coemansia</taxon>
    </lineage>
</organism>
<comment type="subunit">
    <text evidence="4">Component of the 20S proteasome chaperone.</text>
</comment>
<dbReference type="GO" id="GO:0043248">
    <property type="term" value="P:proteasome assembly"/>
    <property type="evidence" value="ECO:0007669"/>
    <property type="project" value="TreeGrafter"/>
</dbReference>
<evidence type="ECO:0000256" key="3">
    <source>
        <dbReference type="ARBA" id="ARBA00025745"/>
    </source>
</evidence>
<dbReference type="EMBL" id="KZ303486">
    <property type="protein sequence ID" value="PIA19564.1"/>
    <property type="molecule type" value="Genomic_DNA"/>
</dbReference>
<dbReference type="PIRSF" id="PIRSF010044">
    <property type="entry name" value="UCP010044"/>
    <property type="match status" value="1"/>
</dbReference>
<dbReference type="GO" id="GO:0005634">
    <property type="term" value="C:nucleus"/>
    <property type="evidence" value="ECO:0007669"/>
    <property type="project" value="TreeGrafter"/>
</dbReference>
<dbReference type="InterPro" id="IPR019151">
    <property type="entry name" value="Proteasome_assmbl_chaperone_2"/>
</dbReference>
<dbReference type="Gene3D" id="3.40.50.10900">
    <property type="entry name" value="PAC-like subunit"/>
    <property type="match status" value="2"/>
</dbReference>
<evidence type="ECO:0000256" key="1">
    <source>
        <dbReference type="ARBA" id="ARBA00019186"/>
    </source>
</evidence>
<dbReference type="Proteomes" id="UP000242474">
    <property type="component" value="Unassembled WGS sequence"/>
</dbReference>
<keyword evidence="2 4" id="KW-0143">Chaperone</keyword>
<reference evidence="5 6" key="1">
    <citation type="journal article" date="2015" name="Genome Biol. Evol.">
        <title>Phylogenomic analyses indicate that early fungi evolved digesting cell walls of algal ancestors of land plants.</title>
        <authorList>
            <person name="Chang Y."/>
            <person name="Wang S."/>
            <person name="Sekimoto S."/>
            <person name="Aerts A.L."/>
            <person name="Choi C."/>
            <person name="Clum A."/>
            <person name="LaButti K.M."/>
            <person name="Lindquist E.A."/>
            <person name="Yee Ngan C."/>
            <person name="Ohm R.A."/>
            <person name="Salamov A.A."/>
            <person name="Grigoriev I.V."/>
            <person name="Spatafora J.W."/>
            <person name="Berbee M.L."/>
        </authorList>
    </citation>
    <scope>NUCLEOTIDE SEQUENCE [LARGE SCALE GENOMIC DNA]</scope>
    <source>
        <strain evidence="5 6">NRRL 1564</strain>
    </source>
</reference>